<dbReference type="InterPro" id="IPR036568">
    <property type="entry name" value="GGCT-like_sf"/>
</dbReference>
<comment type="similarity">
    <text evidence="1 2">Belongs to the gamma-glutamylcyclotransferase family.</text>
</comment>
<accession>A0ABZ0QAE0</accession>
<dbReference type="RefSeq" id="WP_261892431.1">
    <property type="nucleotide sequence ID" value="NZ_AP024895.1"/>
</dbReference>
<evidence type="ECO:0000313" key="5">
    <source>
        <dbReference type="Proteomes" id="UP001304071"/>
    </source>
</evidence>
<proteinExistence type="inferred from homology"/>
<dbReference type="InterPro" id="IPR009288">
    <property type="entry name" value="AIG2-like_dom"/>
</dbReference>
<evidence type="ECO:0000313" key="4">
    <source>
        <dbReference type="EMBL" id="WPC72742.1"/>
    </source>
</evidence>
<keyword evidence="5" id="KW-1185">Reference proteome</keyword>
<name>A0ABZ0QAE0_9VIBR</name>
<dbReference type="CDD" id="cd06661">
    <property type="entry name" value="GGCT_like"/>
    <property type="match status" value="1"/>
</dbReference>
<dbReference type="Gene3D" id="3.10.490.10">
    <property type="entry name" value="Gamma-glutamyl cyclotransferase-like"/>
    <property type="match status" value="1"/>
</dbReference>
<dbReference type="InterPro" id="IPR013024">
    <property type="entry name" value="GGCT-like"/>
</dbReference>
<dbReference type="EMBL" id="CP138203">
    <property type="protein sequence ID" value="WPC72742.1"/>
    <property type="molecule type" value="Genomic_DNA"/>
</dbReference>
<organism evidence="4 5">
    <name type="scientific">Vibrio porteresiae DSM 19223</name>
    <dbReference type="NCBI Taxonomy" id="1123496"/>
    <lineage>
        <taxon>Bacteria</taxon>
        <taxon>Pseudomonadati</taxon>
        <taxon>Pseudomonadota</taxon>
        <taxon>Gammaproteobacteria</taxon>
        <taxon>Vibrionales</taxon>
        <taxon>Vibrionaceae</taxon>
        <taxon>Vibrio</taxon>
    </lineage>
</organism>
<protein>
    <recommendedName>
        <fullName evidence="2">Gamma-glutamylcyclotransferase family protein</fullName>
    </recommendedName>
</protein>
<evidence type="ECO:0000256" key="1">
    <source>
        <dbReference type="ARBA" id="ARBA00008861"/>
    </source>
</evidence>
<dbReference type="PANTHER" id="PTHR12510:SF4">
    <property type="entry name" value="GAMMA-GLUTAMYLAMINECYCLOTRANSFERASE"/>
    <property type="match status" value="1"/>
</dbReference>
<evidence type="ECO:0000256" key="2">
    <source>
        <dbReference type="RuleBase" id="RU367036"/>
    </source>
</evidence>
<dbReference type="InterPro" id="IPR039126">
    <property type="entry name" value="GGACT"/>
</dbReference>
<sequence>MHKVFVFGTLKEGFPNFATNKGVRYPGDFQTKNRYPLYLVGDRYSPWLILNRGYGHQVQGQVFLVNDDVLRQMDMLERIHAADGYRRVELTVVDKATGEEIDVFAYGKPLDQLYGARIQQEVPGDYTLAHSALYRSRQAVA</sequence>
<feature type="domain" description="Gamma-glutamylcyclotransferase AIG2-like" evidence="3">
    <location>
        <begin position="4"/>
        <end position="109"/>
    </location>
</feature>
<reference evidence="4 5" key="1">
    <citation type="submission" date="2023-11" db="EMBL/GenBank/DDBJ databases">
        <title>Plant-associative lifestyle of Vibrio porteresiae and its evolutionary dynamics.</title>
        <authorList>
            <person name="Rameshkumar N."/>
            <person name="Kirti K."/>
        </authorList>
    </citation>
    <scope>NUCLEOTIDE SEQUENCE [LARGE SCALE GENOMIC DNA]</scope>
    <source>
        <strain evidence="4 5">MSSRF30</strain>
    </source>
</reference>
<dbReference type="SUPFAM" id="SSF110857">
    <property type="entry name" value="Gamma-glutamyl cyclotransferase-like"/>
    <property type="match status" value="1"/>
</dbReference>
<dbReference type="Proteomes" id="UP001304071">
    <property type="component" value="Chromosome 1"/>
</dbReference>
<gene>
    <name evidence="4" type="ORF">R8Z52_11445</name>
</gene>
<evidence type="ECO:0000259" key="3">
    <source>
        <dbReference type="Pfam" id="PF06094"/>
    </source>
</evidence>
<dbReference type="PANTHER" id="PTHR12510">
    <property type="entry name" value="TROPONIN C-AKIN-1 PROTEIN"/>
    <property type="match status" value="1"/>
</dbReference>
<dbReference type="Pfam" id="PF06094">
    <property type="entry name" value="GGACT"/>
    <property type="match status" value="1"/>
</dbReference>